<organism evidence="5 6">
    <name type="scientific">Coprobacter tertius</name>
    <dbReference type="NCBI Taxonomy" id="2944915"/>
    <lineage>
        <taxon>Bacteria</taxon>
        <taxon>Pseudomonadati</taxon>
        <taxon>Bacteroidota</taxon>
        <taxon>Bacteroidia</taxon>
        <taxon>Bacteroidales</taxon>
        <taxon>Barnesiellaceae</taxon>
        <taxon>Coprobacter</taxon>
    </lineage>
</organism>
<name>A0ABT1MJ87_9BACT</name>
<dbReference type="Pfam" id="PF04422">
    <property type="entry name" value="FrhB_FdhB_N"/>
    <property type="match status" value="1"/>
</dbReference>
<dbReference type="Gene3D" id="3.30.70.20">
    <property type="match status" value="1"/>
</dbReference>
<feature type="domain" description="4Fe-4S ferredoxin-type" evidence="4">
    <location>
        <begin position="35"/>
        <end position="62"/>
    </location>
</feature>
<dbReference type="PANTHER" id="PTHR43193:SF2">
    <property type="entry name" value="POLYFERREDOXIN PROTEIN FWDF"/>
    <property type="match status" value="1"/>
</dbReference>
<dbReference type="EMBL" id="JANDHW010000012">
    <property type="protein sequence ID" value="MCP9612685.1"/>
    <property type="molecule type" value="Genomic_DNA"/>
</dbReference>
<dbReference type="Pfam" id="PF04432">
    <property type="entry name" value="FrhB_FdhB_C"/>
    <property type="match status" value="1"/>
</dbReference>
<gene>
    <name evidence="5" type="ORF">NMU02_11340</name>
</gene>
<evidence type="ECO:0000259" key="4">
    <source>
        <dbReference type="PROSITE" id="PS51379"/>
    </source>
</evidence>
<dbReference type="InterPro" id="IPR052977">
    <property type="entry name" value="Polyferredoxin-like_ET"/>
</dbReference>
<dbReference type="PANTHER" id="PTHR43193">
    <property type="match status" value="1"/>
</dbReference>
<dbReference type="Pfam" id="PF12838">
    <property type="entry name" value="Fer4_7"/>
    <property type="match status" value="1"/>
</dbReference>
<dbReference type="InterPro" id="IPR017900">
    <property type="entry name" value="4Fe4S_Fe_S_CS"/>
</dbReference>
<proteinExistence type="predicted"/>
<dbReference type="InterPro" id="IPR007525">
    <property type="entry name" value="FrhB_FdhB_C"/>
</dbReference>
<dbReference type="SUPFAM" id="SSF54862">
    <property type="entry name" value="4Fe-4S ferredoxins"/>
    <property type="match status" value="1"/>
</dbReference>
<evidence type="ECO:0000256" key="2">
    <source>
        <dbReference type="ARBA" id="ARBA00023004"/>
    </source>
</evidence>
<dbReference type="RefSeq" id="WP_255028030.1">
    <property type="nucleotide sequence ID" value="NZ_JANDHW010000012.1"/>
</dbReference>
<protein>
    <submittedName>
        <fullName evidence="5">Coenzyme F420 hydrogenase/dehydrogenase, beta subunit C-terminal domain</fullName>
    </submittedName>
</protein>
<dbReference type="Proteomes" id="UP001205603">
    <property type="component" value="Unassembled WGS sequence"/>
</dbReference>
<evidence type="ECO:0000256" key="1">
    <source>
        <dbReference type="ARBA" id="ARBA00022723"/>
    </source>
</evidence>
<keyword evidence="2" id="KW-0408">Iron</keyword>
<evidence type="ECO:0000256" key="3">
    <source>
        <dbReference type="ARBA" id="ARBA00023014"/>
    </source>
</evidence>
<evidence type="ECO:0000313" key="6">
    <source>
        <dbReference type="Proteomes" id="UP001205603"/>
    </source>
</evidence>
<evidence type="ECO:0000313" key="5">
    <source>
        <dbReference type="EMBL" id="MCP9612685.1"/>
    </source>
</evidence>
<keyword evidence="3" id="KW-0411">Iron-sulfur</keyword>
<feature type="domain" description="4Fe-4S ferredoxin-type" evidence="4">
    <location>
        <begin position="1"/>
        <end position="30"/>
    </location>
</feature>
<keyword evidence="6" id="KW-1185">Reference proteome</keyword>
<dbReference type="PROSITE" id="PS00198">
    <property type="entry name" value="4FE4S_FER_1"/>
    <property type="match status" value="1"/>
</dbReference>
<keyword evidence="1" id="KW-0479">Metal-binding</keyword>
<sequence>MIKLSEKKDCCGCEACVQRCPKECIEMRLDEEGFSYPRINERLCIDCGLCEKVCPVINRSEKRQPVKVYASENKNETVRKESSSGGIFTLLAEQVIEEGGVVFGARFNENWEVVHSYCESKEGLAQFRGSKYVQSRIGRAFLEAESFIKAGRKVLFSGTPCQIAGLRLFLKKEYENLLTVDFVCHGVPSPGVFQKYLREIIARKGGRKNSVFTHPNPAQMRDISRIHFRDKSLGWKKFSFSLTLSTPAGVEQNTVFLSEPLNKNIYLKGFLSNLYLRPSCHACPVRDLKSGSDITLGDYWGITRVHPAYRNDDKGVSLVLVNTEKGFLSYERISEETTSLESDFRKAVAINPSIAKDVDMPCKRKDFFTMYKDRSFSLIDSVSLLTRESKIVRWSKFIRRVNNRMKFEICRRIKK</sequence>
<comment type="caution">
    <text evidence="5">The sequence shown here is derived from an EMBL/GenBank/DDBJ whole genome shotgun (WGS) entry which is preliminary data.</text>
</comment>
<accession>A0ABT1MJ87</accession>
<reference evidence="5 6" key="1">
    <citation type="submission" date="2022-07" db="EMBL/GenBank/DDBJ databases">
        <title>Fecal culturing of patients with breast cancer.</title>
        <authorList>
            <person name="Teng N.M.Y."/>
            <person name="Kiu R."/>
            <person name="Evans R."/>
            <person name="Baker D.J."/>
            <person name="Zenner C."/>
            <person name="Robinson S.D."/>
            <person name="Hall L.J."/>
        </authorList>
    </citation>
    <scope>NUCLEOTIDE SEQUENCE [LARGE SCALE GENOMIC DNA]</scope>
    <source>
        <strain evidence="5 6">LH1063</strain>
    </source>
</reference>
<dbReference type="PROSITE" id="PS51379">
    <property type="entry name" value="4FE4S_FER_2"/>
    <property type="match status" value="2"/>
</dbReference>
<dbReference type="InterPro" id="IPR017896">
    <property type="entry name" value="4Fe4S_Fe-S-bd"/>
</dbReference>
<dbReference type="InterPro" id="IPR007516">
    <property type="entry name" value="Co_F420_Hydgase/DH_bsu_N"/>
</dbReference>